<dbReference type="InterPro" id="IPR006286">
    <property type="entry name" value="C56_PfpI-like"/>
</dbReference>
<protein>
    <submittedName>
        <fullName evidence="3">Type 1 glutamine amidotransferase domain-containing protein</fullName>
    </submittedName>
</protein>
<evidence type="ECO:0000313" key="3">
    <source>
        <dbReference type="EMBL" id="GAA1125721.1"/>
    </source>
</evidence>
<comment type="caution">
    <text evidence="3">The sequence shown here is derived from an EMBL/GenBank/DDBJ whole genome shotgun (WGS) entry which is preliminary data.</text>
</comment>
<dbReference type="SUPFAM" id="SSF52317">
    <property type="entry name" value="Class I glutamine amidotransferase-like"/>
    <property type="match status" value="1"/>
</dbReference>
<dbReference type="CDD" id="cd03134">
    <property type="entry name" value="GATase1_PfpI_like"/>
    <property type="match status" value="1"/>
</dbReference>
<reference evidence="3 4" key="1">
    <citation type="journal article" date="2019" name="Int. J. Syst. Evol. Microbiol.">
        <title>The Global Catalogue of Microorganisms (GCM) 10K type strain sequencing project: providing services to taxonomists for standard genome sequencing and annotation.</title>
        <authorList>
            <consortium name="The Broad Institute Genomics Platform"/>
            <consortium name="The Broad Institute Genome Sequencing Center for Infectious Disease"/>
            <person name="Wu L."/>
            <person name="Ma J."/>
        </authorList>
    </citation>
    <scope>NUCLEOTIDE SEQUENCE [LARGE SCALE GENOMIC DNA]</scope>
    <source>
        <strain evidence="3 4">JCM 11813</strain>
    </source>
</reference>
<dbReference type="NCBIfam" id="TIGR01382">
    <property type="entry name" value="PfpI"/>
    <property type="match status" value="1"/>
</dbReference>
<dbReference type="InterPro" id="IPR029062">
    <property type="entry name" value="Class_I_gatase-like"/>
</dbReference>
<proteinExistence type="inferred from homology"/>
<sequence length="174" mass="18920">MSIQGKRIALMIEDDYQILEGWYPYLRLTEAGAVVTVVGNGEKKSFSSKEHYPMEADTSPGEVTADDFDGVVVPGGFAPDNMRLHRPMIDLVRDIAAQGKMTASICHGGWILASADAVRGRRVTGYAPIEDDLVNAGATWVSDEPAVVDGHIITARTPPDLPDFLKAIVAYFDR</sequence>
<comment type="similarity">
    <text evidence="1">Belongs to the peptidase C56 family.</text>
</comment>
<dbReference type="PROSITE" id="PS51276">
    <property type="entry name" value="PEPTIDASE_C56_PFPI"/>
    <property type="match status" value="1"/>
</dbReference>
<name>A0ABN1U7Y2_9ACTN</name>
<dbReference type="PANTHER" id="PTHR42733">
    <property type="entry name" value="DJ-1 PROTEIN"/>
    <property type="match status" value="1"/>
</dbReference>
<keyword evidence="3" id="KW-0315">Glutamine amidotransferase</keyword>
<dbReference type="InterPro" id="IPR002818">
    <property type="entry name" value="DJ-1/PfpI"/>
</dbReference>
<evidence type="ECO:0000259" key="2">
    <source>
        <dbReference type="Pfam" id="PF01965"/>
    </source>
</evidence>
<evidence type="ECO:0000313" key="4">
    <source>
        <dbReference type="Proteomes" id="UP001499979"/>
    </source>
</evidence>
<dbReference type="EMBL" id="BAAAJE010000001">
    <property type="protein sequence ID" value="GAA1125721.1"/>
    <property type="molecule type" value="Genomic_DNA"/>
</dbReference>
<organism evidence="3 4">
    <name type="scientific">Nocardioides aquiterrae</name>
    <dbReference type="NCBI Taxonomy" id="203799"/>
    <lineage>
        <taxon>Bacteria</taxon>
        <taxon>Bacillati</taxon>
        <taxon>Actinomycetota</taxon>
        <taxon>Actinomycetes</taxon>
        <taxon>Propionibacteriales</taxon>
        <taxon>Nocardioidaceae</taxon>
        <taxon>Nocardioides</taxon>
    </lineage>
</organism>
<dbReference type="Gene3D" id="3.40.50.880">
    <property type="match status" value="1"/>
</dbReference>
<dbReference type="PANTHER" id="PTHR42733:SF13">
    <property type="entry name" value="DJ-1_PFPI DOMAIN-CONTAINING PROTEIN"/>
    <property type="match status" value="1"/>
</dbReference>
<feature type="domain" description="DJ-1/PfpI" evidence="2">
    <location>
        <begin position="6"/>
        <end position="170"/>
    </location>
</feature>
<dbReference type="Pfam" id="PF01965">
    <property type="entry name" value="DJ-1_PfpI"/>
    <property type="match status" value="1"/>
</dbReference>
<accession>A0ABN1U7Y2</accession>
<dbReference type="RefSeq" id="WP_343904805.1">
    <property type="nucleotide sequence ID" value="NZ_BAAAJE010000001.1"/>
</dbReference>
<gene>
    <name evidence="3" type="ORF">GCM10009606_01770</name>
</gene>
<keyword evidence="4" id="KW-1185">Reference proteome</keyword>
<evidence type="ECO:0000256" key="1">
    <source>
        <dbReference type="ARBA" id="ARBA00008542"/>
    </source>
</evidence>
<dbReference type="Proteomes" id="UP001499979">
    <property type="component" value="Unassembled WGS sequence"/>
</dbReference>